<evidence type="ECO:0000256" key="1">
    <source>
        <dbReference type="ARBA" id="ARBA00004479"/>
    </source>
</evidence>
<protein>
    <recommendedName>
        <fullName evidence="9">Receptor ligand binding region domain-containing protein</fullName>
    </recommendedName>
</protein>
<dbReference type="Ensembl" id="ENSGAGT00000015910.1">
    <property type="protein sequence ID" value="ENSGAGP00000013900.1"/>
    <property type="gene ID" value="ENSGAGG00000010572.1"/>
</dbReference>
<dbReference type="InterPro" id="IPR001828">
    <property type="entry name" value="ANF_lig-bd_rcpt"/>
</dbReference>
<evidence type="ECO:0000256" key="3">
    <source>
        <dbReference type="ARBA" id="ARBA00022729"/>
    </source>
</evidence>
<keyword evidence="11" id="KW-1185">Reference proteome</keyword>
<evidence type="ECO:0000313" key="10">
    <source>
        <dbReference type="Ensembl" id="ENSGAGP00000013900.1"/>
    </source>
</evidence>
<dbReference type="InterPro" id="IPR052612">
    <property type="entry name" value="ANP_Clearance_Receptor"/>
</dbReference>
<comment type="subcellular location">
    <subcellularLocation>
        <location evidence="1">Membrane</location>
        <topology evidence="1">Single-pass type I membrane protein</topology>
    </subcellularLocation>
</comment>
<evidence type="ECO:0000256" key="2">
    <source>
        <dbReference type="ARBA" id="ARBA00022692"/>
    </source>
</evidence>
<dbReference type="InterPro" id="IPR028082">
    <property type="entry name" value="Peripla_BP_I"/>
</dbReference>
<dbReference type="PANTHER" id="PTHR44755:SF5">
    <property type="entry name" value="GUANYLATE CYCLASE"/>
    <property type="match status" value="1"/>
</dbReference>
<dbReference type="PRINTS" id="PR00255">
    <property type="entry name" value="NATPEPTIDER"/>
</dbReference>
<feature type="region of interest" description="Disordered" evidence="8">
    <location>
        <begin position="1"/>
        <end position="33"/>
    </location>
</feature>
<dbReference type="Proteomes" id="UP000291020">
    <property type="component" value="Unassembled WGS sequence"/>
</dbReference>
<accession>A0A452HGA9</accession>
<organism evidence="10 11">
    <name type="scientific">Gopherus agassizii</name>
    <name type="common">Agassiz's desert tortoise</name>
    <dbReference type="NCBI Taxonomy" id="38772"/>
    <lineage>
        <taxon>Eukaryota</taxon>
        <taxon>Metazoa</taxon>
        <taxon>Chordata</taxon>
        <taxon>Craniata</taxon>
        <taxon>Vertebrata</taxon>
        <taxon>Euteleostomi</taxon>
        <taxon>Archelosauria</taxon>
        <taxon>Testudinata</taxon>
        <taxon>Testudines</taxon>
        <taxon>Cryptodira</taxon>
        <taxon>Durocryptodira</taxon>
        <taxon>Testudinoidea</taxon>
        <taxon>Testudinidae</taxon>
        <taxon>Gopherus</taxon>
    </lineage>
</organism>
<reference evidence="10" key="3">
    <citation type="submission" date="2025-09" db="UniProtKB">
        <authorList>
            <consortium name="Ensembl"/>
        </authorList>
    </citation>
    <scope>IDENTIFICATION</scope>
</reference>
<dbReference type="InterPro" id="IPR001170">
    <property type="entry name" value="ANPR/GUC"/>
</dbReference>
<dbReference type="GO" id="GO:0016941">
    <property type="term" value="F:natriuretic peptide receptor activity"/>
    <property type="evidence" value="ECO:0007669"/>
    <property type="project" value="TreeGrafter"/>
</dbReference>
<evidence type="ECO:0000256" key="5">
    <source>
        <dbReference type="ARBA" id="ARBA00023136"/>
    </source>
</evidence>
<name>A0A452HGA9_9SAUR</name>
<feature type="compositionally biased region" description="Low complexity" evidence="8">
    <location>
        <begin position="7"/>
        <end position="17"/>
    </location>
</feature>
<dbReference type="Pfam" id="PF01094">
    <property type="entry name" value="ANF_receptor"/>
    <property type="match status" value="1"/>
</dbReference>
<dbReference type="AlphaFoldDB" id="A0A452HGA9"/>
<keyword evidence="7" id="KW-0325">Glycoprotein</keyword>
<keyword evidence="6" id="KW-0675">Receptor</keyword>
<keyword evidence="2" id="KW-0812">Transmembrane</keyword>
<proteinExistence type="predicted"/>
<feature type="domain" description="Receptor ligand binding region" evidence="9">
    <location>
        <begin position="85"/>
        <end position="402"/>
    </location>
</feature>
<evidence type="ECO:0000259" key="9">
    <source>
        <dbReference type="Pfam" id="PF01094"/>
    </source>
</evidence>
<sequence length="524" mass="57150">MSHSSAQSWGQPVGGQQPSPPHSPGFGKPPTQHPFPVPSLGQWALVVLCGVLCQLGGSWGQGANLTLAVLLPKQNMTYPWAWPRVGPAIWLAIDQINRQPDLLPGHTVRWVFGNSEDRYGVCSEQDAPVAAVDLKMTDNPDAFIGPGCVYSSAPVARLTSHWKLPLVTAGAEAHGFDNKDMFSLTTRAGPSHRKLGEYVVGLQRHFNWTQRAVLVYSDERIDDRPCYFAIEGLYMELQCHPSLYSLLHLAAPLSDQVSQGLVYICCSPDTFRQFLLQAWHEGLTQGDYAFFYIDIFGASLKGSRFPDPQRPWRRGDKDDANAREAFKVRSAQDGALHSSPSPWHHPSASEPAHPFQMNYIAAAFHDGVLLYARAVNETLQQGGTVRNASTITRHMWNRTFYGKCHRPGPKPCPPSRTDAGVASGCPWEGSDPLEGAETPLCTPKPWGTARGEGRLWGGLPWCWPLSQVSAASLPCPALPDGSFPRAAHPSSPEIPGLVSLAARGVSWARAIEPGYSAGDGWAVE</sequence>
<dbReference type="PANTHER" id="PTHR44755">
    <property type="entry name" value="NATRIURETIC PEPTIDE RECEPTOR 3-RELATED"/>
    <property type="match status" value="1"/>
</dbReference>
<dbReference type="GO" id="GO:0017046">
    <property type="term" value="F:peptide hormone binding"/>
    <property type="evidence" value="ECO:0007669"/>
    <property type="project" value="TreeGrafter"/>
</dbReference>
<reference evidence="11" key="1">
    <citation type="journal article" date="2017" name="PLoS ONE">
        <title>The Agassiz's desert tortoise genome provides a resource for the conservation of a threatened species.</title>
        <authorList>
            <person name="Tollis M."/>
            <person name="DeNardo D.F."/>
            <person name="Cornelius J.A."/>
            <person name="Dolby G.A."/>
            <person name="Edwards T."/>
            <person name="Henen B.T."/>
            <person name="Karl A.E."/>
            <person name="Murphy R.W."/>
            <person name="Kusumi K."/>
        </authorList>
    </citation>
    <scope>NUCLEOTIDE SEQUENCE [LARGE SCALE GENOMIC DNA]</scope>
</reference>
<evidence type="ECO:0000256" key="4">
    <source>
        <dbReference type="ARBA" id="ARBA00022989"/>
    </source>
</evidence>
<keyword evidence="4" id="KW-1133">Transmembrane helix</keyword>
<evidence type="ECO:0000313" key="11">
    <source>
        <dbReference type="Proteomes" id="UP000291020"/>
    </source>
</evidence>
<dbReference type="Gene3D" id="3.40.50.2300">
    <property type="match status" value="2"/>
</dbReference>
<dbReference type="SUPFAM" id="SSF53822">
    <property type="entry name" value="Periplasmic binding protein-like I"/>
    <property type="match status" value="1"/>
</dbReference>
<dbReference type="STRING" id="38772.ENSGAGP00000013900"/>
<evidence type="ECO:0000256" key="6">
    <source>
        <dbReference type="ARBA" id="ARBA00023170"/>
    </source>
</evidence>
<evidence type="ECO:0000256" key="7">
    <source>
        <dbReference type="ARBA" id="ARBA00023180"/>
    </source>
</evidence>
<keyword evidence="5" id="KW-0472">Membrane</keyword>
<reference evidence="10" key="2">
    <citation type="submission" date="2025-08" db="UniProtKB">
        <authorList>
            <consortium name="Ensembl"/>
        </authorList>
    </citation>
    <scope>IDENTIFICATION</scope>
</reference>
<dbReference type="GO" id="GO:0016020">
    <property type="term" value="C:membrane"/>
    <property type="evidence" value="ECO:0007669"/>
    <property type="project" value="UniProtKB-SubCell"/>
</dbReference>
<keyword evidence="3" id="KW-0732">Signal</keyword>
<dbReference type="GO" id="GO:0007165">
    <property type="term" value="P:signal transduction"/>
    <property type="evidence" value="ECO:0007669"/>
    <property type="project" value="TreeGrafter"/>
</dbReference>
<evidence type="ECO:0000256" key="8">
    <source>
        <dbReference type="SAM" id="MobiDB-lite"/>
    </source>
</evidence>